<name>A0A8H3G7S5_9LECA</name>
<evidence type="ECO:0000256" key="1">
    <source>
        <dbReference type="ARBA" id="ARBA00004141"/>
    </source>
</evidence>
<dbReference type="OrthoDB" id="10017208at2759"/>
<dbReference type="InterPro" id="IPR052337">
    <property type="entry name" value="SAT4-like"/>
</dbReference>
<evidence type="ECO:0000256" key="6">
    <source>
        <dbReference type="SAM" id="Phobius"/>
    </source>
</evidence>
<comment type="subcellular location">
    <subcellularLocation>
        <location evidence="1">Membrane</location>
        <topology evidence="1">Multi-pass membrane protein</topology>
    </subcellularLocation>
</comment>
<dbReference type="InterPro" id="IPR049326">
    <property type="entry name" value="Rhodopsin_dom_fungi"/>
</dbReference>
<reference evidence="8" key="1">
    <citation type="submission" date="2021-03" db="EMBL/GenBank/DDBJ databases">
        <authorList>
            <person name="Tagirdzhanova G."/>
        </authorList>
    </citation>
    <scope>NUCLEOTIDE SEQUENCE</scope>
</reference>
<comment type="caution">
    <text evidence="8">The sequence shown here is derived from an EMBL/GenBank/DDBJ whole genome shotgun (WGS) entry which is preliminary data.</text>
</comment>
<evidence type="ECO:0000256" key="3">
    <source>
        <dbReference type="ARBA" id="ARBA00022989"/>
    </source>
</evidence>
<feature type="transmembrane region" description="Helical" evidence="6">
    <location>
        <begin position="173"/>
        <end position="192"/>
    </location>
</feature>
<keyword evidence="2 6" id="KW-0812">Transmembrane</keyword>
<feature type="transmembrane region" description="Helical" evidence="6">
    <location>
        <begin position="12"/>
        <end position="35"/>
    </location>
</feature>
<evidence type="ECO:0000313" key="8">
    <source>
        <dbReference type="EMBL" id="CAF9934663.1"/>
    </source>
</evidence>
<evidence type="ECO:0000313" key="9">
    <source>
        <dbReference type="Proteomes" id="UP000664203"/>
    </source>
</evidence>
<feature type="domain" description="Rhodopsin" evidence="7">
    <location>
        <begin position="31"/>
        <end position="267"/>
    </location>
</feature>
<accession>A0A8H3G7S5</accession>
<feature type="transmembrane region" description="Helical" evidence="6">
    <location>
        <begin position="47"/>
        <end position="71"/>
    </location>
</feature>
<dbReference type="EMBL" id="CAJPDR010000385">
    <property type="protein sequence ID" value="CAF9934663.1"/>
    <property type="molecule type" value="Genomic_DNA"/>
</dbReference>
<gene>
    <name evidence="8" type="ORF">ALECFALPRED_006053</name>
</gene>
<dbReference type="PANTHER" id="PTHR33048:SF161">
    <property type="entry name" value="INTEGRAL MEMBRANE PROTEIN"/>
    <property type="match status" value="1"/>
</dbReference>
<sequence length="342" mass="38220">MADCPLCDQSTIMHVSVISVSAFVALIFVVFRLWARMIKKVRVELNDYLCIGGLIFALTSTVFSVCSYVYWGFFSTSVAGDSEIVVIRYKALLVGQLLWITAVTLIRTSVIFLYIRIFYTRPFRITCYALLTVNLIYFTATVLACCLICRPFARNWDQSIHGTCGDQKSLDLFIGVFNILMDIATVALPMPNLWRLQMPTGRKVALSGMFSMGLAICIITLVRIEVITRITAQNAAGQYALTALLTCLESSLGVVNACLPVTKPVFEKLKPKWLISAISKWTSGKRSIPSHEYEMPSKPKEIGWPLENQAKRVLQGKAQDSTIDLEAVVWTPPSSPREEFGF</sequence>
<feature type="transmembrane region" description="Helical" evidence="6">
    <location>
        <begin position="91"/>
        <end position="115"/>
    </location>
</feature>
<dbReference type="PANTHER" id="PTHR33048">
    <property type="entry name" value="PTH11-LIKE INTEGRAL MEMBRANE PROTEIN (AFU_ORTHOLOGUE AFUA_5G11245)"/>
    <property type="match status" value="1"/>
</dbReference>
<dbReference type="GO" id="GO:0016020">
    <property type="term" value="C:membrane"/>
    <property type="evidence" value="ECO:0007669"/>
    <property type="project" value="UniProtKB-SubCell"/>
</dbReference>
<keyword evidence="3 6" id="KW-1133">Transmembrane helix</keyword>
<evidence type="ECO:0000259" key="7">
    <source>
        <dbReference type="Pfam" id="PF20684"/>
    </source>
</evidence>
<protein>
    <recommendedName>
        <fullName evidence="7">Rhodopsin domain-containing protein</fullName>
    </recommendedName>
</protein>
<dbReference type="Pfam" id="PF20684">
    <property type="entry name" value="Fung_rhodopsin"/>
    <property type="match status" value="1"/>
</dbReference>
<feature type="transmembrane region" description="Helical" evidence="6">
    <location>
        <begin position="127"/>
        <end position="153"/>
    </location>
</feature>
<evidence type="ECO:0000256" key="5">
    <source>
        <dbReference type="ARBA" id="ARBA00038359"/>
    </source>
</evidence>
<evidence type="ECO:0000256" key="2">
    <source>
        <dbReference type="ARBA" id="ARBA00022692"/>
    </source>
</evidence>
<feature type="transmembrane region" description="Helical" evidence="6">
    <location>
        <begin position="204"/>
        <end position="224"/>
    </location>
</feature>
<organism evidence="8 9">
    <name type="scientific">Alectoria fallacina</name>
    <dbReference type="NCBI Taxonomy" id="1903189"/>
    <lineage>
        <taxon>Eukaryota</taxon>
        <taxon>Fungi</taxon>
        <taxon>Dikarya</taxon>
        <taxon>Ascomycota</taxon>
        <taxon>Pezizomycotina</taxon>
        <taxon>Lecanoromycetes</taxon>
        <taxon>OSLEUM clade</taxon>
        <taxon>Lecanoromycetidae</taxon>
        <taxon>Lecanorales</taxon>
        <taxon>Lecanorineae</taxon>
        <taxon>Parmeliaceae</taxon>
        <taxon>Alectoria</taxon>
    </lineage>
</organism>
<evidence type="ECO:0000256" key="4">
    <source>
        <dbReference type="ARBA" id="ARBA00023136"/>
    </source>
</evidence>
<keyword evidence="4 6" id="KW-0472">Membrane</keyword>
<proteinExistence type="inferred from homology"/>
<comment type="similarity">
    <text evidence="5">Belongs to the SAT4 family.</text>
</comment>
<dbReference type="AlphaFoldDB" id="A0A8H3G7S5"/>
<dbReference type="Proteomes" id="UP000664203">
    <property type="component" value="Unassembled WGS sequence"/>
</dbReference>
<keyword evidence="9" id="KW-1185">Reference proteome</keyword>